<dbReference type="Proteomes" id="UP000240883">
    <property type="component" value="Unassembled WGS sequence"/>
</dbReference>
<comment type="similarity">
    <text evidence="4 14">Belongs to the protein disulfide isomerase family.</text>
</comment>
<evidence type="ECO:0000313" key="18">
    <source>
        <dbReference type="EMBL" id="PSN62570.1"/>
    </source>
</evidence>
<sequence>MRYSVPICGLLAAVALASDVHELKQDTFKGFIEEHDLVLAEFFAPWCGHCKALAPEYETAATTLKEKDIPLVKVDCTEEQDLCRDYGVEGYPTLKVFRGPENISPYSGQRKADAIISYMTKQALPAVSDINKDTIDEFKTADKVVLVAYFAADDKASNETFTAVANKHRDNYLFGATNDAALAEAEGVKQPGLVLYKSFDDGKDVFTEKFDEEAIESFAKVAATPLVGEVGPETYSGYMAAGIPLAYIFAETPEEREELAKELKPLAIKHKGAINFATIDAKAFGQHAGNLNLEVGKFPAFAIQKTDKNEKFPYDQDKKITEKDIGTFVEDFVAGKVEPSIKSEPIPETQEGPVTVVVAKNYQDLVIDNDKDVLLEFYAPWCGHCKALAPKYEELGALYSSEELSKLVTIAKVDATANDVPDEIQGFPTIKLFPAGKKDSPVDYSGSRTVEDLANFIKENGSHKAEANFEKPAEAEEKKEEDLPEQAAAASEKAEEVTESVKSAASEATEAAKSAAADDEHDEL</sequence>
<proteinExistence type="inferred from homology"/>
<evidence type="ECO:0000256" key="15">
    <source>
        <dbReference type="RuleBase" id="RU361130"/>
    </source>
</evidence>
<dbReference type="STRING" id="1448308.A0A2T2NB27"/>
<comment type="catalytic activity">
    <reaction evidence="1 15">
        <text>Catalyzes the rearrangement of -S-S- bonds in proteins.</text>
        <dbReference type="EC" id="5.3.4.1"/>
    </reaction>
</comment>
<keyword evidence="19" id="KW-1185">Reference proteome</keyword>
<dbReference type="EC" id="5.3.4.1" evidence="5 15"/>
<evidence type="ECO:0000256" key="9">
    <source>
        <dbReference type="ARBA" id="ARBA00023157"/>
    </source>
</evidence>
<keyword evidence="8" id="KW-0256">Endoplasmic reticulum</keyword>
<dbReference type="NCBIfam" id="TIGR01130">
    <property type="entry name" value="ER_PDI_fam"/>
    <property type="match status" value="1"/>
</dbReference>
<dbReference type="FunFam" id="3.40.30.10:FF:000185">
    <property type="entry name" value="Protein disulfide-isomerase"/>
    <property type="match status" value="1"/>
</dbReference>
<dbReference type="Pfam" id="PF13848">
    <property type="entry name" value="Thioredoxin_6"/>
    <property type="match status" value="1"/>
</dbReference>
<gene>
    <name evidence="18" type="ORF">BS50DRAFT_577476</name>
</gene>
<dbReference type="NCBIfam" id="TIGR01126">
    <property type="entry name" value="pdi_dom"/>
    <property type="match status" value="2"/>
</dbReference>
<evidence type="ECO:0000256" key="1">
    <source>
        <dbReference type="ARBA" id="ARBA00001182"/>
    </source>
</evidence>
<evidence type="ECO:0000256" key="6">
    <source>
        <dbReference type="ARBA" id="ARBA00022729"/>
    </source>
</evidence>
<comment type="subcellular location">
    <subcellularLocation>
        <location evidence="3">Endoplasmic reticulum lumen</location>
    </subcellularLocation>
</comment>
<evidence type="ECO:0000256" key="3">
    <source>
        <dbReference type="ARBA" id="ARBA00004319"/>
    </source>
</evidence>
<keyword evidence="10 15" id="KW-0413">Isomerase</keyword>
<evidence type="ECO:0000256" key="5">
    <source>
        <dbReference type="ARBA" id="ARBA00012723"/>
    </source>
</evidence>
<dbReference type="GO" id="GO:0015035">
    <property type="term" value="F:protein-disulfide reductase activity"/>
    <property type="evidence" value="ECO:0007669"/>
    <property type="project" value="UniProtKB-ARBA"/>
</dbReference>
<keyword evidence="7" id="KW-0677">Repeat</keyword>
<feature type="disulfide bond" description="Redox-active" evidence="13">
    <location>
        <begin position="47"/>
        <end position="50"/>
    </location>
</feature>
<dbReference type="PANTHER" id="PTHR18929">
    <property type="entry name" value="PROTEIN DISULFIDE ISOMERASE"/>
    <property type="match status" value="1"/>
</dbReference>
<dbReference type="GO" id="GO:0034976">
    <property type="term" value="P:response to endoplasmic reticulum stress"/>
    <property type="evidence" value="ECO:0007669"/>
    <property type="project" value="TreeGrafter"/>
</dbReference>
<dbReference type="InterPro" id="IPR017937">
    <property type="entry name" value="Thioredoxin_CS"/>
</dbReference>
<evidence type="ECO:0000256" key="13">
    <source>
        <dbReference type="PIRSR" id="PIRSR605792-51"/>
    </source>
</evidence>
<evidence type="ECO:0000256" key="7">
    <source>
        <dbReference type="ARBA" id="ARBA00022737"/>
    </source>
</evidence>
<dbReference type="PROSITE" id="PS00194">
    <property type="entry name" value="THIOREDOXIN_1"/>
    <property type="match status" value="2"/>
</dbReference>
<protein>
    <recommendedName>
        <fullName evidence="12 15">Protein disulfide-isomerase</fullName>
        <ecNumber evidence="5 15">5.3.4.1</ecNumber>
    </recommendedName>
</protein>
<dbReference type="FunFam" id="3.40.30.10:FF:000154">
    <property type="entry name" value="Protein disulfide-isomerase"/>
    <property type="match status" value="1"/>
</dbReference>
<evidence type="ECO:0000256" key="2">
    <source>
        <dbReference type="ARBA" id="ARBA00002692"/>
    </source>
</evidence>
<evidence type="ECO:0000259" key="17">
    <source>
        <dbReference type="PROSITE" id="PS51352"/>
    </source>
</evidence>
<dbReference type="GO" id="GO:0051082">
    <property type="term" value="F:unfolded protein binding"/>
    <property type="evidence" value="ECO:0007669"/>
    <property type="project" value="UniProtKB-ARBA"/>
</dbReference>
<dbReference type="Pfam" id="PF00085">
    <property type="entry name" value="Thioredoxin"/>
    <property type="match status" value="2"/>
</dbReference>
<dbReference type="InterPro" id="IPR036249">
    <property type="entry name" value="Thioredoxin-like_sf"/>
</dbReference>
<dbReference type="PANTHER" id="PTHR18929:SF132">
    <property type="entry name" value="PROTEIN DISULFIDE-ISOMERASE A3"/>
    <property type="match status" value="1"/>
</dbReference>
<dbReference type="CDD" id="cd02981">
    <property type="entry name" value="PDI_b_family"/>
    <property type="match status" value="1"/>
</dbReference>
<dbReference type="GO" id="GO:0006457">
    <property type="term" value="P:protein folding"/>
    <property type="evidence" value="ECO:0007669"/>
    <property type="project" value="TreeGrafter"/>
</dbReference>
<comment type="function">
    <text evidence="2">Participates in the folding of proteins containing disulfide bonds, may be involved in glycosylation, prolyl hydroxylation and triglyceride transfer.</text>
</comment>
<dbReference type="CDD" id="cd02995">
    <property type="entry name" value="PDI_a_PDI_a'_C"/>
    <property type="match status" value="1"/>
</dbReference>
<keyword evidence="9 13" id="KW-1015">Disulfide bond</keyword>
<keyword evidence="6 15" id="KW-0732">Signal</keyword>
<evidence type="ECO:0000256" key="14">
    <source>
        <dbReference type="RuleBase" id="RU004208"/>
    </source>
</evidence>
<organism evidence="18 19">
    <name type="scientific">Corynespora cassiicola Philippines</name>
    <dbReference type="NCBI Taxonomy" id="1448308"/>
    <lineage>
        <taxon>Eukaryota</taxon>
        <taxon>Fungi</taxon>
        <taxon>Dikarya</taxon>
        <taxon>Ascomycota</taxon>
        <taxon>Pezizomycotina</taxon>
        <taxon>Dothideomycetes</taxon>
        <taxon>Pleosporomycetidae</taxon>
        <taxon>Pleosporales</taxon>
        <taxon>Corynesporascaceae</taxon>
        <taxon>Corynespora</taxon>
    </lineage>
</organism>
<dbReference type="InterPro" id="IPR005788">
    <property type="entry name" value="PDI_thioredoxin-like_dom"/>
</dbReference>
<feature type="chain" id="PRO_5015372090" description="Protein disulfide-isomerase" evidence="15">
    <location>
        <begin position="18"/>
        <end position="524"/>
    </location>
</feature>
<dbReference type="OrthoDB" id="427280at2759"/>
<dbReference type="CDD" id="cd02961">
    <property type="entry name" value="PDI_a_family"/>
    <property type="match status" value="1"/>
</dbReference>
<dbReference type="PROSITE" id="PS51352">
    <property type="entry name" value="THIOREDOXIN_2"/>
    <property type="match status" value="2"/>
</dbReference>
<dbReference type="AlphaFoldDB" id="A0A2T2NB27"/>
<dbReference type="InterPro" id="IPR005792">
    <property type="entry name" value="Prot_disulphide_isomerase"/>
</dbReference>
<feature type="domain" description="Thioredoxin" evidence="17">
    <location>
        <begin position="332"/>
        <end position="462"/>
    </location>
</feature>
<name>A0A2T2NB27_CORCC</name>
<feature type="compositionally biased region" description="Basic and acidic residues" evidence="16">
    <location>
        <begin position="461"/>
        <end position="481"/>
    </location>
</feature>
<reference evidence="18 19" key="1">
    <citation type="journal article" date="2018" name="Front. Microbiol.">
        <title>Genome-Wide Analysis of Corynespora cassiicola Leaf Fall Disease Putative Effectors.</title>
        <authorList>
            <person name="Lopez D."/>
            <person name="Ribeiro S."/>
            <person name="Label P."/>
            <person name="Fumanal B."/>
            <person name="Venisse J.S."/>
            <person name="Kohler A."/>
            <person name="de Oliveira R.R."/>
            <person name="Labutti K."/>
            <person name="Lipzen A."/>
            <person name="Lail K."/>
            <person name="Bauer D."/>
            <person name="Ohm R.A."/>
            <person name="Barry K.W."/>
            <person name="Spatafora J."/>
            <person name="Grigoriev I.V."/>
            <person name="Martin F.M."/>
            <person name="Pujade-Renaud V."/>
        </authorList>
    </citation>
    <scope>NUCLEOTIDE SEQUENCE [LARGE SCALE GENOMIC DNA]</scope>
    <source>
        <strain evidence="18 19">Philippines</strain>
    </source>
</reference>
<evidence type="ECO:0000256" key="8">
    <source>
        <dbReference type="ARBA" id="ARBA00022824"/>
    </source>
</evidence>
<accession>A0A2T2NB27</accession>
<dbReference type="EMBL" id="KZ678141">
    <property type="protein sequence ID" value="PSN62570.1"/>
    <property type="molecule type" value="Genomic_DNA"/>
</dbReference>
<dbReference type="InterPro" id="IPR013766">
    <property type="entry name" value="Thioredoxin_domain"/>
</dbReference>
<feature type="region of interest" description="Disordered" evidence="16">
    <location>
        <begin position="461"/>
        <end position="524"/>
    </location>
</feature>
<evidence type="ECO:0000256" key="11">
    <source>
        <dbReference type="ARBA" id="ARBA00023284"/>
    </source>
</evidence>
<keyword evidence="11 13" id="KW-0676">Redox-active center</keyword>
<feature type="domain" description="Thioredoxin" evidence="17">
    <location>
        <begin position="5"/>
        <end position="124"/>
    </location>
</feature>
<dbReference type="CDD" id="cd02982">
    <property type="entry name" value="PDI_b'_family"/>
    <property type="match status" value="1"/>
</dbReference>
<feature type="compositionally biased region" description="Low complexity" evidence="16">
    <location>
        <begin position="500"/>
        <end position="515"/>
    </location>
</feature>
<dbReference type="FunFam" id="3.40.30.10:FF:000139">
    <property type="entry name" value="Protein disulfide-isomerase"/>
    <property type="match status" value="1"/>
</dbReference>
<evidence type="ECO:0000256" key="10">
    <source>
        <dbReference type="ARBA" id="ARBA00023235"/>
    </source>
</evidence>
<dbReference type="SUPFAM" id="SSF52833">
    <property type="entry name" value="Thioredoxin-like"/>
    <property type="match status" value="4"/>
</dbReference>
<evidence type="ECO:0000256" key="4">
    <source>
        <dbReference type="ARBA" id="ARBA00006347"/>
    </source>
</evidence>
<dbReference type="GO" id="GO:0003756">
    <property type="term" value="F:protein disulfide isomerase activity"/>
    <property type="evidence" value="ECO:0007669"/>
    <property type="project" value="UniProtKB-EC"/>
</dbReference>
<dbReference type="FunFam" id="3.40.30.10:FF:000017">
    <property type="entry name" value="Protein disulfide-isomerase A4"/>
    <property type="match status" value="1"/>
</dbReference>
<dbReference type="Gene3D" id="3.40.30.10">
    <property type="entry name" value="Glutaredoxin"/>
    <property type="match status" value="4"/>
</dbReference>
<dbReference type="PRINTS" id="PR00421">
    <property type="entry name" value="THIOREDOXIN"/>
</dbReference>
<feature type="signal peptide" evidence="15">
    <location>
        <begin position="1"/>
        <end position="17"/>
    </location>
</feature>
<feature type="disulfide bond" description="Redox-active" evidence="13">
    <location>
        <begin position="382"/>
        <end position="385"/>
    </location>
</feature>
<evidence type="ECO:0000313" key="19">
    <source>
        <dbReference type="Proteomes" id="UP000240883"/>
    </source>
</evidence>
<evidence type="ECO:0000256" key="16">
    <source>
        <dbReference type="SAM" id="MobiDB-lite"/>
    </source>
</evidence>
<evidence type="ECO:0000256" key="12">
    <source>
        <dbReference type="ARBA" id="ARBA00039846"/>
    </source>
</evidence>
<dbReference type="GO" id="GO:0005788">
    <property type="term" value="C:endoplasmic reticulum lumen"/>
    <property type="evidence" value="ECO:0007669"/>
    <property type="project" value="UniProtKB-SubCell"/>
</dbReference>